<name>A0A8J2HWP3_9PLEO</name>
<proteinExistence type="predicted"/>
<keyword evidence="2" id="KW-1185">Reference proteome</keyword>
<protein>
    <submittedName>
        <fullName evidence="1">Uncharacterized protein</fullName>
    </submittedName>
</protein>
<dbReference type="GeneID" id="67012873"/>
<organism evidence="1 2">
    <name type="scientific">Alternaria atra</name>
    <dbReference type="NCBI Taxonomy" id="119953"/>
    <lineage>
        <taxon>Eukaryota</taxon>
        <taxon>Fungi</taxon>
        <taxon>Dikarya</taxon>
        <taxon>Ascomycota</taxon>
        <taxon>Pezizomycotina</taxon>
        <taxon>Dothideomycetes</taxon>
        <taxon>Pleosporomycetidae</taxon>
        <taxon>Pleosporales</taxon>
        <taxon>Pleosporineae</taxon>
        <taxon>Pleosporaceae</taxon>
        <taxon>Alternaria</taxon>
        <taxon>Alternaria sect. Ulocladioides</taxon>
    </lineage>
</organism>
<reference evidence="1" key="1">
    <citation type="submission" date="2021-05" db="EMBL/GenBank/DDBJ databases">
        <authorList>
            <person name="Stam R."/>
        </authorList>
    </citation>
    <scope>NUCLEOTIDE SEQUENCE</scope>
    <source>
        <strain evidence="1">CS162</strain>
    </source>
</reference>
<dbReference type="RefSeq" id="XP_043165060.1">
    <property type="nucleotide sequence ID" value="XM_043309125.1"/>
</dbReference>
<comment type="caution">
    <text evidence="1">The sequence shown here is derived from an EMBL/GenBank/DDBJ whole genome shotgun (WGS) entry which is preliminary data.</text>
</comment>
<sequence>MATTIEEQPMQAIEDEYMNAASEDATPETKSGVLLNPNAAESNARFSKGQMVQKPVFANGERTRGVFTVYASRYNTAKGYFEYQLRDFYTTQMESGWTREKELKAAS</sequence>
<dbReference type="EMBL" id="CAJRGZ010000015">
    <property type="protein sequence ID" value="CAG5144353.1"/>
    <property type="molecule type" value="Genomic_DNA"/>
</dbReference>
<evidence type="ECO:0000313" key="1">
    <source>
        <dbReference type="EMBL" id="CAG5144353.1"/>
    </source>
</evidence>
<dbReference type="AlphaFoldDB" id="A0A8J2HWP3"/>
<accession>A0A8J2HWP3</accession>
<dbReference type="Proteomes" id="UP000676310">
    <property type="component" value="Unassembled WGS sequence"/>
</dbReference>
<dbReference type="OrthoDB" id="3913514at2759"/>
<gene>
    <name evidence="1" type="ORF">ALTATR162_LOCUS1529</name>
</gene>
<evidence type="ECO:0000313" key="2">
    <source>
        <dbReference type="Proteomes" id="UP000676310"/>
    </source>
</evidence>